<dbReference type="EMBL" id="JAAALK010000282">
    <property type="protein sequence ID" value="KAG8079851.1"/>
    <property type="molecule type" value="Genomic_DNA"/>
</dbReference>
<sequence length="420" mass="47575">MRKEKEIASRNTISSASRISPKPQRLPPLLVAAMSSLMEDLPADVLLLIYRRLPCRVDVRHMGQVCRSLRNAVPRPPPPLLPLVLLPRAGGPSFSCVDGGCFTHAFHVPEEARVARYFGSYDGGWLFLAFGQAYAHMLLNLRTDQHFRLPNFVRMGEPYWEKDSAMVILAATLSSPPEHEHCVVAAIISARPRPCPCIHAFWCLWHQPPVAIGLASAPVMSPCLEDVIYRDGAFHFLTRDEHLFAYTPKINDDHELEIGRMTIYFFLPWQCVYDGSVHARYLVESRGQLLMVIRLTPHGTPPTSAFRVFQMVHMPIGAVSTVYKYRWNELHALGGRMLFVGRGCSRSYEVADYPGFVDGIYFLDDGSFYESAMMFMDISAWNYPCSDTGKWLSAEPNPRIENFLPGQSPSYYSPQVWFLP</sequence>
<dbReference type="Proteomes" id="UP000729402">
    <property type="component" value="Unassembled WGS sequence"/>
</dbReference>
<dbReference type="AlphaFoldDB" id="A0A8J5TJG0"/>
<dbReference type="PANTHER" id="PTHR33110">
    <property type="entry name" value="F-BOX/KELCH-REPEAT PROTEIN-RELATED"/>
    <property type="match status" value="1"/>
</dbReference>
<organism evidence="3 4">
    <name type="scientific">Zizania palustris</name>
    <name type="common">Northern wild rice</name>
    <dbReference type="NCBI Taxonomy" id="103762"/>
    <lineage>
        <taxon>Eukaryota</taxon>
        <taxon>Viridiplantae</taxon>
        <taxon>Streptophyta</taxon>
        <taxon>Embryophyta</taxon>
        <taxon>Tracheophyta</taxon>
        <taxon>Spermatophyta</taxon>
        <taxon>Magnoliopsida</taxon>
        <taxon>Liliopsida</taxon>
        <taxon>Poales</taxon>
        <taxon>Poaceae</taxon>
        <taxon>BOP clade</taxon>
        <taxon>Oryzoideae</taxon>
        <taxon>Oryzeae</taxon>
        <taxon>Zizaniinae</taxon>
        <taxon>Zizania</taxon>
    </lineage>
</organism>
<evidence type="ECO:0000259" key="2">
    <source>
        <dbReference type="Pfam" id="PF03478"/>
    </source>
</evidence>
<gene>
    <name evidence="3" type="ORF">GUJ93_ZPchr0007g4873</name>
</gene>
<dbReference type="PANTHER" id="PTHR33110:SF125">
    <property type="entry name" value="OS05G0570350 PROTEIN"/>
    <property type="match status" value="1"/>
</dbReference>
<feature type="domain" description="KIB1-4 beta-propeller" evidence="2">
    <location>
        <begin position="103"/>
        <end position="369"/>
    </location>
</feature>
<feature type="compositionally biased region" description="Polar residues" evidence="1">
    <location>
        <begin position="9"/>
        <end position="18"/>
    </location>
</feature>
<feature type="region of interest" description="Disordered" evidence="1">
    <location>
        <begin position="1"/>
        <end position="20"/>
    </location>
</feature>
<comment type="caution">
    <text evidence="3">The sequence shown here is derived from an EMBL/GenBank/DDBJ whole genome shotgun (WGS) entry which is preliminary data.</text>
</comment>
<proteinExistence type="predicted"/>
<reference evidence="3" key="1">
    <citation type="journal article" date="2021" name="bioRxiv">
        <title>Whole Genome Assembly and Annotation of Northern Wild Rice, Zizania palustris L., Supports a Whole Genome Duplication in the Zizania Genus.</title>
        <authorList>
            <person name="Haas M."/>
            <person name="Kono T."/>
            <person name="Macchietto M."/>
            <person name="Millas R."/>
            <person name="McGilp L."/>
            <person name="Shao M."/>
            <person name="Duquette J."/>
            <person name="Hirsch C.N."/>
            <person name="Kimball J."/>
        </authorList>
    </citation>
    <scope>NUCLEOTIDE SEQUENCE</scope>
    <source>
        <tissue evidence="3">Fresh leaf tissue</tissue>
    </source>
</reference>
<dbReference type="InterPro" id="IPR005174">
    <property type="entry name" value="KIB1-4_b-propeller"/>
</dbReference>
<protein>
    <recommendedName>
        <fullName evidence="2">KIB1-4 beta-propeller domain-containing protein</fullName>
    </recommendedName>
</protein>
<dbReference type="CDD" id="cd09917">
    <property type="entry name" value="F-box_SF"/>
    <property type="match status" value="1"/>
</dbReference>
<evidence type="ECO:0000313" key="3">
    <source>
        <dbReference type="EMBL" id="KAG8079851.1"/>
    </source>
</evidence>
<evidence type="ECO:0000313" key="4">
    <source>
        <dbReference type="Proteomes" id="UP000729402"/>
    </source>
</evidence>
<reference evidence="3" key="2">
    <citation type="submission" date="2021-02" db="EMBL/GenBank/DDBJ databases">
        <authorList>
            <person name="Kimball J.A."/>
            <person name="Haas M.W."/>
            <person name="Macchietto M."/>
            <person name="Kono T."/>
            <person name="Duquette J."/>
            <person name="Shao M."/>
        </authorList>
    </citation>
    <scope>NUCLEOTIDE SEQUENCE</scope>
    <source>
        <tissue evidence="3">Fresh leaf tissue</tissue>
    </source>
</reference>
<accession>A0A8J5TJG0</accession>
<dbReference type="OrthoDB" id="591341at2759"/>
<keyword evidence="4" id="KW-1185">Reference proteome</keyword>
<dbReference type="Pfam" id="PF03478">
    <property type="entry name" value="Beta-prop_KIB1-4"/>
    <property type="match status" value="1"/>
</dbReference>
<name>A0A8J5TJG0_ZIZPA</name>
<evidence type="ECO:0000256" key="1">
    <source>
        <dbReference type="SAM" id="MobiDB-lite"/>
    </source>
</evidence>